<accession>A0A4D6H8J1</accession>
<dbReference type="PROSITE" id="PS51186">
    <property type="entry name" value="GNAT"/>
    <property type="match status" value="1"/>
</dbReference>
<keyword evidence="2" id="KW-0808">Transferase</keyword>
<dbReference type="OrthoDB" id="135106at2157"/>
<dbReference type="GO" id="GO:0016747">
    <property type="term" value="F:acyltransferase activity, transferring groups other than amino-acyl groups"/>
    <property type="evidence" value="ECO:0007669"/>
    <property type="project" value="InterPro"/>
</dbReference>
<dbReference type="AlphaFoldDB" id="A0A4D6H8J1"/>
<dbReference type="EMBL" id="CP031310">
    <property type="protein sequence ID" value="QCC50364.1"/>
    <property type="molecule type" value="Genomic_DNA"/>
</dbReference>
<evidence type="ECO:0000259" key="1">
    <source>
        <dbReference type="PROSITE" id="PS51186"/>
    </source>
</evidence>
<dbReference type="Pfam" id="PF13480">
    <property type="entry name" value="Acetyltransf_6"/>
    <property type="match status" value="1"/>
</dbReference>
<feature type="domain" description="N-acetyltransferase" evidence="1">
    <location>
        <begin position="186"/>
        <end position="367"/>
    </location>
</feature>
<dbReference type="InterPro" id="IPR038740">
    <property type="entry name" value="BioF2-like_GNAT_dom"/>
</dbReference>
<dbReference type="KEGG" id="hsn:DV733_03530"/>
<dbReference type="GeneID" id="39846905"/>
<name>A0A4D6H8J1_9EURY</name>
<keyword evidence="3" id="KW-1185">Reference proteome</keyword>
<reference evidence="2 3" key="1">
    <citation type="journal article" date="2019" name="Nat. Commun.">
        <title>A new type of DNA phosphorothioation-based antiviral system in archaea.</title>
        <authorList>
            <person name="Xiong L."/>
            <person name="Liu S."/>
            <person name="Chen S."/>
            <person name="Xiao Y."/>
            <person name="Zhu B."/>
            <person name="Gao Y."/>
            <person name="Zhang Y."/>
            <person name="Chen B."/>
            <person name="Luo J."/>
            <person name="Deng Z."/>
            <person name="Chen X."/>
            <person name="Wang L."/>
            <person name="Chen S."/>
        </authorList>
    </citation>
    <scope>NUCLEOTIDE SEQUENCE [LARGE SCALE GENOMIC DNA]</scope>
    <source>
        <strain evidence="2 3">CBA1105</strain>
    </source>
</reference>
<dbReference type="STRING" id="1457250.GCA_000755225_03005"/>
<proteinExistence type="predicted"/>
<organism evidence="2 3">
    <name type="scientific">Halapricum salinum</name>
    <dbReference type="NCBI Taxonomy" id="1457250"/>
    <lineage>
        <taxon>Archaea</taxon>
        <taxon>Methanobacteriati</taxon>
        <taxon>Methanobacteriota</taxon>
        <taxon>Stenosarchaea group</taxon>
        <taxon>Halobacteria</taxon>
        <taxon>Halobacteriales</taxon>
        <taxon>Haloarculaceae</taxon>
        <taxon>Halapricum</taxon>
    </lineage>
</organism>
<sequence>MSSTLSLDVHASAATLPPAWNDVVARSRLGTVFARTEWLRAVERGTGAEPRHVAVSRDGTLVGICPNFVSELDLPVSLPAGLRPRELVSVSPGFGGPIVTGDYDAVFDRLLEGVRAAATGGVWDHRIRALDGDVSQYSEQLDARGYVPSVPTCQLVVDLTQPLDAIFESWDKDRRRTARKAREAGMSVSQPDPTSGEREAFYDAYAAMIDRVDGVRFAPAFFDALFEALGDRIVLFRADLDGEAVGWHCYLRDDEQDDLHHFFSGLREEHFGHHPSSRLHEAAMEWGREQGFSTYNFGESNADVTEGGFRYKSQYGGEVLPVLTFERGLARGRWAVYRAARRAYRTLGARSERRVRLAGRTPDPGET</sequence>
<dbReference type="RefSeq" id="WP_049993811.1">
    <property type="nucleotide sequence ID" value="NZ_CP031310.1"/>
</dbReference>
<protein>
    <submittedName>
        <fullName evidence="2">GNAT family N-acetyltransferase</fullName>
    </submittedName>
</protein>
<dbReference type="InterPro" id="IPR050644">
    <property type="entry name" value="PG_Glycine_Bridge_Synth"/>
</dbReference>
<dbReference type="Gene3D" id="3.40.630.30">
    <property type="match status" value="1"/>
</dbReference>
<evidence type="ECO:0000313" key="3">
    <source>
        <dbReference type="Proteomes" id="UP000296706"/>
    </source>
</evidence>
<evidence type="ECO:0000313" key="2">
    <source>
        <dbReference type="EMBL" id="QCC50364.1"/>
    </source>
</evidence>
<dbReference type="PANTHER" id="PTHR36174">
    <property type="entry name" value="LIPID II:GLYCINE GLYCYLTRANSFERASE"/>
    <property type="match status" value="1"/>
</dbReference>
<dbReference type="SUPFAM" id="SSF55729">
    <property type="entry name" value="Acyl-CoA N-acyltransferases (Nat)"/>
    <property type="match status" value="1"/>
</dbReference>
<dbReference type="Proteomes" id="UP000296706">
    <property type="component" value="Chromosome"/>
</dbReference>
<dbReference type="InterPro" id="IPR016181">
    <property type="entry name" value="Acyl_CoA_acyltransferase"/>
</dbReference>
<dbReference type="PANTHER" id="PTHR36174:SF1">
    <property type="entry name" value="LIPID II:GLYCINE GLYCYLTRANSFERASE"/>
    <property type="match status" value="1"/>
</dbReference>
<gene>
    <name evidence="2" type="ORF">DV733_03530</name>
</gene>
<dbReference type="InterPro" id="IPR000182">
    <property type="entry name" value="GNAT_dom"/>
</dbReference>